<dbReference type="AlphaFoldDB" id="A0A6A5VU96"/>
<gene>
    <name evidence="1" type="ORF">BU23DRAFT_3171</name>
</gene>
<proteinExistence type="predicted"/>
<protein>
    <submittedName>
        <fullName evidence="1">Uncharacterized protein</fullName>
    </submittedName>
</protein>
<name>A0A6A5VU96_9PLEO</name>
<evidence type="ECO:0000313" key="2">
    <source>
        <dbReference type="Proteomes" id="UP000800036"/>
    </source>
</evidence>
<reference evidence="1" key="1">
    <citation type="journal article" date="2020" name="Stud. Mycol.">
        <title>101 Dothideomycetes genomes: a test case for predicting lifestyles and emergence of pathogens.</title>
        <authorList>
            <person name="Haridas S."/>
            <person name="Albert R."/>
            <person name="Binder M."/>
            <person name="Bloem J."/>
            <person name="Labutti K."/>
            <person name="Salamov A."/>
            <person name="Andreopoulos B."/>
            <person name="Baker S."/>
            <person name="Barry K."/>
            <person name="Bills G."/>
            <person name="Bluhm B."/>
            <person name="Cannon C."/>
            <person name="Castanera R."/>
            <person name="Culley D."/>
            <person name="Daum C."/>
            <person name="Ezra D."/>
            <person name="Gonzalez J."/>
            <person name="Henrissat B."/>
            <person name="Kuo A."/>
            <person name="Liang C."/>
            <person name="Lipzen A."/>
            <person name="Lutzoni F."/>
            <person name="Magnuson J."/>
            <person name="Mondo S."/>
            <person name="Nolan M."/>
            <person name="Ohm R."/>
            <person name="Pangilinan J."/>
            <person name="Park H.-J."/>
            <person name="Ramirez L."/>
            <person name="Alfaro M."/>
            <person name="Sun H."/>
            <person name="Tritt A."/>
            <person name="Yoshinaga Y."/>
            <person name="Zwiers L.-H."/>
            <person name="Turgeon B."/>
            <person name="Goodwin S."/>
            <person name="Spatafora J."/>
            <person name="Crous P."/>
            <person name="Grigoriev I."/>
        </authorList>
    </citation>
    <scope>NUCLEOTIDE SEQUENCE</scope>
    <source>
        <strain evidence="1">CBS 107.79</strain>
    </source>
</reference>
<sequence length="107" mass="12213">MKRFWIRHARLFGSQHPFSFGLLGTHDFTAFSKTEGIDLMSGVPVHHGAPTVISTLLTTPACCGFGYMFGIIGGRGYYLRRDKWTLRLDSACWESYNMYTFVVKFYA</sequence>
<keyword evidence="2" id="KW-1185">Reference proteome</keyword>
<evidence type="ECO:0000313" key="1">
    <source>
        <dbReference type="EMBL" id="KAF1980159.1"/>
    </source>
</evidence>
<organism evidence="1 2">
    <name type="scientific">Bimuria novae-zelandiae CBS 107.79</name>
    <dbReference type="NCBI Taxonomy" id="1447943"/>
    <lineage>
        <taxon>Eukaryota</taxon>
        <taxon>Fungi</taxon>
        <taxon>Dikarya</taxon>
        <taxon>Ascomycota</taxon>
        <taxon>Pezizomycotina</taxon>
        <taxon>Dothideomycetes</taxon>
        <taxon>Pleosporomycetidae</taxon>
        <taxon>Pleosporales</taxon>
        <taxon>Massarineae</taxon>
        <taxon>Didymosphaeriaceae</taxon>
        <taxon>Bimuria</taxon>
    </lineage>
</organism>
<dbReference type="EMBL" id="ML976656">
    <property type="protein sequence ID" value="KAF1980159.1"/>
    <property type="molecule type" value="Genomic_DNA"/>
</dbReference>
<dbReference type="Proteomes" id="UP000800036">
    <property type="component" value="Unassembled WGS sequence"/>
</dbReference>
<accession>A0A6A5VU96</accession>